<dbReference type="Proteomes" id="UP000009170">
    <property type="component" value="Unassembled WGS sequence"/>
</dbReference>
<dbReference type="NCBIfam" id="TIGR00154">
    <property type="entry name" value="ispE"/>
    <property type="match status" value="1"/>
</dbReference>
<reference evidence="11 13" key="1">
    <citation type="journal article" date="2006" name="Proc. Natl. Acad. Sci. U.S.A.">
        <title>Genome analysis of the smallest free-living eukaryote Ostreococcus tauri unveils many unique features.</title>
        <authorList>
            <person name="Derelle E."/>
            <person name="Ferraz C."/>
            <person name="Rombauts S."/>
            <person name="Rouze P."/>
            <person name="Worden A.Z."/>
            <person name="Robbens S."/>
            <person name="Partensky F."/>
            <person name="Degroeve S."/>
            <person name="Echeynie S."/>
            <person name="Cooke R."/>
            <person name="Saeys Y."/>
            <person name="Wuyts J."/>
            <person name="Jabbari K."/>
            <person name="Bowler C."/>
            <person name="Panaud O."/>
            <person name="Piegu B."/>
            <person name="Ball S.G."/>
            <person name="Ral J.-P."/>
            <person name="Bouget F.-Y."/>
            <person name="Piganeau G."/>
            <person name="De Baets B."/>
            <person name="Picard A."/>
            <person name="Delseny M."/>
            <person name="Demaille J."/>
            <person name="Van de Peer Y."/>
            <person name="Moreau H."/>
        </authorList>
    </citation>
    <scope>NUCLEOTIDE SEQUENCE [LARGE SCALE GENOMIC DNA]</scope>
    <source>
        <strain evidence="11 13">OTTH0595</strain>
    </source>
</reference>
<dbReference type="PANTHER" id="PTHR43527:SF2">
    <property type="entry name" value="4-DIPHOSPHOCYTIDYL-2-C-METHYL-D-ERYTHRITOL KINASE, CHLOROPLASTIC"/>
    <property type="match status" value="1"/>
</dbReference>
<dbReference type="InterPro" id="IPR006204">
    <property type="entry name" value="GHMP_kinase_N_dom"/>
</dbReference>
<dbReference type="InterPro" id="IPR036554">
    <property type="entry name" value="GHMP_kinase_C_sf"/>
</dbReference>
<reference evidence="11" key="2">
    <citation type="journal article" date="2014" name="BMC Genomics">
        <title>An improved genome of the model marine alga Ostreococcus tauri unfolds by assessing Illumina de novo assemblies.</title>
        <authorList>
            <person name="Blanc-Mathieu R."/>
            <person name="Verhelst B."/>
            <person name="Derelle E."/>
            <person name="Rombauts S."/>
            <person name="Bouget F.Y."/>
            <person name="Carre I."/>
            <person name="Chateau A."/>
            <person name="Eyre-Walker A."/>
            <person name="Grimsley N."/>
            <person name="Moreau H."/>
            <person name="Piegu B."/>
            <person name="Rivals E."/>
            <person name="Schackwitz W."/>
            <person name="Van de Peer Y."/>
            <person name="Piganeau G."/>
        </authorList>
    </citation>
    <scope>NUCLEOTIDE SEQUENCE</scope>
    <source>
        <strain evidence="11">RCC4221</strain>
    </source>
</reference>
<evidence type="ECO:0000256" key="8">
    <source>
        <dbReference type="SAM" id="MobiDB-lite"/>
    </source>
</evidence>
<sequence>MSLARASSLSAQTSARAHTGRKNRTQNYPSRSDRSVTRITPRGSLARALAADGIDVREYFSPSKINLFLRITARRPDGFHELASLFHVVDLGDGMKFAKSSSETKDTLICSDASIPTDESNLVIKALNLFRKKTGIEQYFWVELDKRVPHGAGLGGGSGNAATTLFAANELCGNPASEAELLEWSGEIGSDISVFFSNGAAYCTGRGEIVDNVEPPLDLGTKMLLVKPPMGCSTPAVFKALDLDSRSTADPLELLKRIGSDGCSEAVCINDLEAPAFKVLPELAELKAELTEATKDKGTVVFMSGSGSTIVIIGDDDVPAFVAADETLFKAPTRLITRKSGEWYAPTLERK</sequence>
<keyword evidence="3" id="KW-0808">Transferase</keyword>
<proteinExistence type="inferred from homology"/>
<comment type="similarity">
    <text evidence="1">Belongs to the GHMP kinase family. IspE subfamily.</text>
</comment>
<evidence type="ECO:0000256" key="7">
    <source>
        <dbReference type="ARBA" id="ARBA00032554"/>
    </source>
</evidence>
<dbReference type="GO" id="GO:0005524">
    <property type="term" value="F:ATP binding"/>
    <property type="evidence" value="ECO:0007669"/>
    <property type="project" value="UniProtKB-KW"/>
</dbReference>
<evidence type="ECO:0000259" key="10">
    <source>
        <dbReference type="Pfam" id="PF08544"/>
    </source>
</evidence>
<keyword evidence="6" id="KW-0067">ATP-binding</keyword>
<evidence type="ECO:0000256" key="2">
    <source>
        <dbReference type="ARBA" id="ARBA00012052"/>
    </source>
</evidence>
<name>Q00U47_OSTTA</name>
<dbReference type="Gene3D" id="3.30.70.890">
    <property type="entry name" value="GHMP kinase, C-terminal domain"/>
    <property type="match status" value="1"/>
</dbReference>
<protein>
    <recommendedName>
        <fullName evidence="2">4-(cytidine 5'-diphospho)-2-C-methyl-D-erythritol kinase</fullName>
        <ecNumber evidence="2">2.7.1.148</ecNumber>
    </recommendedName>
    <alternativeName>
        <fullName evidence="7">4-(cytidine-5'-diphospho)-2-C-methyl-D-erythritol kinase</fullName>
    </alternativeName>
</protein>
<dbReference type="AlphaFoldDB" id="Q00U47"/>
<feature type="compositionally biased region" description="Polar residues" evidence="8">
    <location>
        <begin position="1"/>
        <end position="16"/>
    </location>
</feature>
<dbReference type="RefSeq" id="XP_003083653.1">
    <property type="nucleotide sequence ID" value="XM_003083605.1"/>
</dbReference>
<accession>Q00U47</accession>
<keyword evidence="4" id="KW-0547">Nucleotide-binding</keyword>
<evidence type="ECO:0000256" key="6">
    <source>
        <dbReference type="ARBA" id="ARBA00022840"/>
    </source>
</evidence>
<dbReference type="GeneID" id="9831092"/>
<evidence type="ECO:0000256" key="3">
    <source>
        <dbReference type="ARBA" id="ARBA00022679"/>
    </source>
</evidence>
<dbReference type="GO" id="GO:0050515">
    <property type="term" value="F:4-(cytidine 5'-diphospho)-2-C-methyl-D-erythritol kinase activity"/>
    <property type="evidence" value="ECO:0007669"/>
    <property type="project" value="UniProtKB-EC"/>
</dbReference>
<evidence type="ECO:0000313" key="13">
    <source>
        <dbReference type="Proteomes" id="UP000009170"/>
    </source>
</evidence>
<dbReference type="EC" id="2.7.1.148" evidence="2"/>
<dbReference type="Pfam" id="PF00288">
    <property type="entry name" value="GHMP_kinases_N"/>
    <property type="match status" value="1"/>
</dbReference>
<evidence type="ECO:0000313" key="12">
    <source>
        <dbReference type="EMBL" id="OUS44342.1"/>
    </source>
</evidence>
<accession>A0A1Y5IB08</accession>
<keyword evidence="13" id="KW-1185">Reference proteome</keyword>
<evidence type="ECO:0000259" key="9">
    <source>
        <dbReference type="Pfam" id="PF00288"/>
    </source>
</evidence>
<dbReference type="Gene3D" id="3.30.230.10">
    <property type="match status" value="1"/>
</dbReference>
<dbReference type="SUPFAM" id="SSF55060">
    <property type="entry name" value="GHMP Kinase, C-terminal domain"/>
    <property type="match status" value="1"/>
</dbReference>
<dbReference type="PANTHER" id="PTHR43527">
    <property type="entry name" value="4-DIPHOSPHOCYTIDYL-2-C-METHYL-D-ERYTHRITOL KINASE, CHLOROPLASTIC"/>
    <property type="match status" value="1"/>
</dbReference>
<dbReference type="Proteomes" id="UP000195557">
    <property type="component" value="Unassembled WGS sequence"/>
</dbReference>
<feature type="domain" description="GHMP kinase N-terminal" evidence="9">
    <location>
        <begin position="121"/>
        <end position="195"/>
    </location>
</feature>
<dbReference type="HAMAP" id="MF_00061">
    <property type="entry name" value="IspE"/>
    <property type="match status" value="1"/>
</dbReference>
<evidence type="ECO:0000256" key="1">
    <source>
        <dbReference type="ARBA" id="ARBA00009684"/>
    </source>
</evidence>
<dbReference type="EMBL" id="KZ155825">
    <property type="protein sequence ID" value="OUS44342.1"/>
    <property type="molecule type" value="Genomic_DNA"/>
</dbReference>
<evidence type="ECO:0000256" key="4">
    <source>
        <dbReference type="ARBA" id="ARBA00022741"/>
    </source>
</evidence>
<feature type="region of interest" description="Disordered" evidence="8">
    <location>
        <begin position="1"/>
        <end position="39"/>
    </location>
</feature>
<dbReference type="FunFam" id="3.30.230.10:FF:000045">
    <property type="entry name" value="4-diphosphocytidyl-2-C-methyl-D-erythritol kinase, chloroplastic"/>
    <property type="match status" value="1"/>
</dbReference>
<dbReference type="InterPro" id="IPR020568">
    <property type="entry name" value="Ribosomal_Su5_D2-typ_SF"/>
</dbReference>
<keyword evidence="5 11" id="KW-0418">Kinase</keyword>
<dbReference type="FunCoup" id="Q00U47">
    <property type="interactions" value="512"/>
</dbReference>
<dbReference type="InterPro" id="IPR004424">
    <property type="entry name" value="IspE"/>
</dbReference>
<evidence type="ECO:0000256" key="5">
    <source>
        <dbReference type="ARBA" id="ARBA00022777"/>
    </source>
</evidence>
<dbReference type="SUPFAM" id="SSF54211">
    <property type="entry name" value="Ribosomal protein S5 domain 2-like"/>
    <property type="match status" value="1"/>
</dbReference>
<dbReference type="InParanoid" id="Q00U47"/>
<gene>
    <name evidence="12" type="ORF">BE221DRAFT_78418</name>
    <name evidence="11" type="ORF">OT_ostta16g01910</name>
</gene>
<dbReference type="STRING" id="70448.Q00U47"/>
<dbReference type="OMA" id="ACDALWG"/>
<dbReference type="GO" id="GO:0016114">
    <property type="term" value="P:terpenoid biosynthetic process"/>
    <property type="evidence" value="ECO:0007669"/>
    <property type="project" value="InterPro"/>
</dbReference>
<dbReference type="OrthoDB" id="3191556at2759"/>
<feature type="domain" description="GHMP kinase C-terminal" evidence="10">
    <location>
        <begin position="268"/>
        <end position="320"/>
    </location>
</feature>
<dbReference type="EMBL" id="CAID01000016">
    <property type="protein sequence ID" value="CAL58202.1"/>
    <property type="molecule type" value="Genomic_DNA"/>
</dbReference>
<dbReference type="InterPro" id="IPR013750">
    <property type="entry name" value="GHMP_kinase_C_dom"/>
</dbReference>
<organism evidence="11 13">
    <name type="scientific">Ostreococcus tauri</name>
    <name type="common">Marine green alga</name>
    <dbReference type="NCBI Taxonomy" id="70448"/>
    <lineage>
        <taxon>Eukaryota</taxon>
        <taxon>Viridiplantae</taxon>
        <taxon>Chlorophyta</taxon>
        <taxon>Mamiellophyceae</taxon>
        <taxon>Mamiellales</taxon>
        <taxon>Bathycoccaceae</taxon>
        <taxon>Ostreococcus</taxon>
    </lineage>
</organism>
<dbReference type="InterPro" id="IPR014721">
    <property type="entry name" value="Ribsml_uS5_D2-typ_fold_subgr"/>
</dbReference>
<accession>A0A454XIG2</accession>
<dbReference type="KEGG" id="ota:OT_ostta16g01910"/>
<dbReference type="Pfam" id="PF08544">
    <property type="entry name" value="GHMP_kinases_C"/>
    <property type="match status" value="1"/>
</dbReference>
<reference evidence="12" key="3">
    <citation type="submission" date="2017-04" db="EMBL/GenBank/DDBJ databases">
        <title>Population genomics of picophytoplankton unveils novel chromosome hypervariability.</title>
        <authorList>
            <consortium name="DOE Joint Genome Institute"/>
            <person name="Blanc-Mathieu R."/>
            <person name="Krasovec M."/>
            <person name="Hebrard M."/>
            <person name="Yau S."/>
            <person name="Desgranges E."/>
            <person name="Martin J."/>
            <person name="Schackwitz W."/>
            <person name="Kuo A."/>
            <person name="Salin G."/>
            <person name="Donnadieu C."/>
            <person name="Desdevises Y."/>
            <person name="Sanchez-Ferandin S."/>
            <person name="Moreau H."/>
            <person name="Rivals E."/>
            <person name="Grigoriev I.V."/>
            <person name="Grimsley N."/>
            <person name="Eyre-Walker A."/>
            <person name="Piganeau G."/>
        </authorList>
    </citation>
    <scope>NUCLEOTIDE SEQUENCE [LARGE SCALE GENOMIC DNA]</scope>
    <source>
        <strain evidence="12">RCC 1115</strain>
    </source>
</reference>
<evidence type="ECO:0000313" key="11">
    <source>
        <dbReference type="EMBL" id="CAL58202.1"/>
    </source>
</evidence>